<dbReference type="SMART" id="SM00271">
    <property type="entry name" value="DnaJ"/>
    <property type="match status" value="1"/>
</dbReference>
<dbReference type="Gene3D" id="1.10.287.110">
    <property type="entry name" value="DnaJ domain"/>
    <property type="match status" value="1"/>
</dbReference>
<keyword evidence="3" id="KW-1185">Reference proteome</keyword>
<dbReference type="PANTHER" id="PTHR44240">
    <property type="entry name" value="DNAJ DOMAIN (PROKARYOTIC HEAT SHOCK PROTEIN)-RELATED"/>
    <property type="match status" value="1"/>
</dbReference>
<dbReference type="InterPro" id="IPR036869">
    <property type="entry name" value="J_dom_sf"/>
</dbReference>
<protein>
    <submittedName>
        <fullName evidence="2">DnaJ domain-containing protein</fullName>
    </submittedName>
</protein>
<proteinExistence type="predicted"/>
<reference evidence="3" key="1">
    <citation type="submission" date="2019-09" db="EMBL/GenBank/DDBJ databases">
        <title>Mumia zhuanghuii sp. nov. isolated from the intestinal contents of plateau pika (Ochotona curzoniae) in the Qinghai-Tibet plateau of China.</title>
        <authorList>
            <person name="Tian Z."/>
        </authorList>
    </citation>
    <scope>NUCLEOTIDE SEQUENCE [LARGE SCALE GENOMIC DNA]</scope>
    <source>
        <strain evidence="3">L-033</strain>
    </source>
</reference>
<comment type="caution">
    <text evidence="2">The sequence shown here is derived from an EMBL/GenBank/DDBJ whole genome shotgun (WGS) entry which is preliminary data.</text>
</comment>
<dbReference type="Pfam" id="PF00226">
    <property type="entry name" value="DnaJ"/>
    <property type="match status" value="1"/>
</dbReference>
<dbReference type="InterPro" id="IPR052276">
    <property type="entry name" value="Diphthamide-biosynth_chaperone"/>
</dbReference>
<evidence type="ECO:0000256" key="1">
    <source>
        <dbReference type="SAM" id="MobiDB-lite"/>
    </source>
</evidence>
<dbReference type="EMBL" id="VYUY01000015">
    <property type="protein sequence ID" value="KAA9132192.1"/>
    <property type="molecule type" value="Genomic_DNA"/>
</dbReference>
<sequence length="310" mass="33648">MFDSPLSASAYEVLGVAVDVTEEELRKAFRTRLRQTHPDTGGDAAVFVQVQRAWELVGTPEARAAYDRGRSGRPTAPEAQFSADWSTPRTRQDTRPRARSSGHPGGWRRERYLDLMREWVGRGTPLEDPYDPQLVRSAPREIRRLLADALAEEATARTIADLGMGFSVWHDVAAAGRGGTLDDKLDHIVLGPSGLYGVLSEDFGGPVGFRRGEITGPAVPGAPVSDLLVRMRTVARAAGVRFSGAIVVLPDDDLAQPITELGKVRGMPVVVAARSALSTVLRRGVTGARDIGGNEVFDIRTRLDQSVRFV</sequence>
<dbReference type="Proteomes" id="UP000326838">
    <property type="component" value="Unassembled WGS sequence"/>
</dbReference>
<dbReference type="PROSITE" id="PS50076">
    <property type="entry name" value="DNAJ_2"/>
    <property type="match status" value="1"/>
</dbReference>
<dbReference type="InterPro" id="IPR001623">
    <property type="entry name" value="DnaJ_domain"/>
</dbReference>
<dbReference type="PANTHER" id="PTHR44240:SF10">
    <property type="entry name" value="J DOMAIN-CONTAINING PROTEIN"/>
    <property type="match status" value="1"/>
</dbReference>
<gene>
    <name evidence="2" type="ORF">F6B40_10790</name>
</gene>
<dbReference type="RefSeq" id="WP_150893862.1">
    <property type="nucleotide sequence ID" value="NZ_CP044231.1"/>
</dbReference>
<dbReference type="CDD" id="cd06257">
    <property type="entry name" value="DnaJ"/>
    <property type="match status" value="1"/>
</dbReference>
<dbReference type="AlphaFoldDB" id="A0A5J6KX38"/>
<evidence type="ECO:0000313" key="2">
    <source>
        <dbReference type="EMBL" id="KAA9132192.1"/>
    </source>
</evidence>
<evidence type="ECO:0000313" key="3">
    <source>
        <dbReference type="Proteomes" id="UP000326838"/>
    </source>
</evidence>
<organism evidence="2 3">
    <name type="scientific">Microbacterium caowuchunii</name>
    <dbReference type="NCBI Taxonomy" id="2614638"/>
    <lineage>
        <taxon>Bacteria</taxon>
        <taxon>Bacillati</taxon>
        <taxon>Actinomycetota</taxon>
        <taxon>Actinomycetes</taxon>
        <taxon>Micrococcales</taxon>
        <taxon>Microbacteriaceae</taxon>
        <taxon>Microbacterium</taxon>
    </lineage>
</organism>
<dbReference type="SUPFAM" id="SSF46565">
    <property type="entry name" value="Chaperone J-domain"/>
    <property type="match status" value="1"/>
</dbReference>
<feature type="region of interest" description="Disordered" evidence="1">
    <location>
        <begin position="65"/>
        <end position="106"/>
    </location>
</feature>
<name>A0A5J6KX38_9MICO</name>
<accession>A0A5N0TB30</accession>
<accession>A0A5J6KX38</accession>